<protein>
    <recommendedName>
        <fullName evidence="4">GDP-mannose pyrophosphatase</fullName>
    </recommendedName>
    <alternativeName>
        <fullName evidence="6">GDP-mannose hydrolase</fullName>
    </alternativeName>
    <alternativeName>
        <fullName evidence="7">GDPMK</fullName>
    </alternativeName>
</protein>
<dbReference type="GO" id="GO:0019693">
    <property type="term" value="P:ribose phosphate metabolic process"/>
    <property type="evidence" value="ECO:0007669"/>
    <property type="project" value="TreeGrafter"/>
</dbReference>
<evidence type="ECO:0000313" key="10">
    <source>
        <dbReference type="Proteomes" id="UP000261948"/>
    </source>
</evidence>
<evidence type="ECO:0000259" key="8">
    <source>
        <dbReference type="PROSITE" id="PS51462"/>
    </source>
</evidence>
<evidence type="ECO:0000256" key="4">
    <source>
        <dbReference type="ARBA" id="ARBA00016377"/>
    </source>
</evidence>
<dbReference type="Pfam" id="PF00293">
    <property type="entry name" value="NUDIX"/>
    <property type="match status" value="1"/>
</dbReference>
<accession>A0A373FAH8</accession>
<dbReference type="Gene3D" id="3.90.79.10">
    <property type="entry name" value="Nucleoside Triphosphate Pyrophosphohydrolase"/>
    <property type="match status" value="1"/>
</dbReference>
<dbReference type="InterPro" id="IPR020084">
    <property type="entry name" value="NUDIX_hydrolase_CS"/>
</dbReference>
<comment type="catalytic activity">
    <reaction evidence="1">
        <text>GDP-alpha-D-mannose + H2O = alpha-D-mannose 1-phosphate + GMP + 2 H(+)</text>
        <dbReference type="Rhea" id="RHEA:27978"/>
        <dbReference type="ChEBI" id="CHEBI:15377"/>
        <dbReference type="ChEBI" id="CHEBI:15378"/>
        <dbReference type="ChEBI" id="CHEBI:57527"/>
        <dbReference type="ChEBI" id="CHEBI:58115"/>
        <dbReference type="ChEBI" id="CHEBI:58409"/>
    </reaction>
</comment>
<dbReference type="EMBL" id="QURR01000030">
    <property type="protein sequence ID" value="RGE41153.1"/>
    <property type="molecule type" value="Genomic_DNA"/>
</dbReference>
<comment type="similarity">
    <text evidence="3">Belongs to the Nudix hydrolase family. NudK subfamily.</text>
</comment>
<proteinExistence type="inferred from homology"/>
<dbReference type="GO" id="GO:0016787">
    <property type="term" value="F:hydrolase activity"/>
    <property type="evidence" value="ECO:0007669"/>
    <property type="project" value="UniProtKB-KW"/>
</dbReference>
<evidence type="ECO:0000256" key="7">
    <source>
        <dbReference type="ARBA" id="ARBA00032272"/>
    </source>
</evidence>
<dbReference type="PANTHER" id="PTHR11839:SF18">
    <property type="entry name" value="NUDIX HYDROLASE DOMAIN-CONTAINING PROTEIN"/>
    <property type="match status" value="1"/>
</dbReference>
<keyword evidence="5 9" id="KW-0378">Hydrolase</keyword>
<reference evidence="9 10" key="1">
    <citation type="submission" date="2018-08" db="EMBL/GenBank/DDBJ databases">
        <title>Comamonas testosteroni strain SWCO2.</title>
        <authorList>
            <person name="Jiang N."/>
            <person name="Zhang X.Z."/>
        </authorList>
    </citation>
    <scope>NUCLEOTIDE SEQUENCE [LARGE SCALE GENOMIC DNA]</scope>
    <source>
        <strain evidence="9 10">SWCO2</strain>
    </source>
</reference>
<organism evidence="9 10">
    <name type="scientific">Comamonas testosteroni</name>
    <name type="common">Pseudomonas testosteroni</name>
    <dbReference type="NCBI Taxonomy" id="285"/>
    <lineage>
        <taxon>Bacteria</taxon>
        <taxon>Pseudomonadati</taxon>
        <taxon>Pseudomonadota</taxon>
        <taxon>Betaproteobacteria</taxon>
        <taxon>Burkholderiales</taxon>
        <taxon>Comamonadaceae</taxon>
        <taxon>Comamonas</taxon>
    </lineage>
</organism>
<keyword evidence="10" id="KW-1185">Reference proteome</keyword>
<dbReference type="OrthoDB" id="9806150at2"/>
<evidence type="ECO:0000256" key="5">
    <source>
        <dbReference type="ARBA" id="ARBA00022801"/>
    </source>
</evidence>
<name>A0A373FAH8_COMTE</name>
<dbReference type="GO" id="GO:0006753">
    <property type="term" value="P:nucleoside phosphate metabolic process"/>
    <property type="evidence" value="ECO:0007669"/>
    <property type="project" value="TreeGrafter"/>
</dbReference>
<dbReference type="Proteomes" id="UP000261948">
    <property type="component" value="Unassembled WGS sequence"/>
</dbReference>
<dbReference type="PROSITE" id="PS00893">
    <property type="entry name" value="NUDIX_BOX"/>
    <property type="match status" value="1"/>
</dbReference>
<dbReference type="PROSITE" id="PS51462">
    <property type="entry name" value="NUDIX"/>
    <property type="match status" value="1"/>
</dbReference>
<comment type="cofactor">
    <cofactor evidence="2">
        <name>Mg(2+)</name>
        <dbReference type="ChEBI" id="CHEBI:18420"/>
    </cofactor>
</comment>
<dbReference type="PANTHER" id="PTHR11839">
    <property type="entry name" value="UDP/ADP-SUGAR PYROPHOSPHATASE"/>
    <property type="match status" value="1"/>
</dbReference>
<evidence type="ECO:0000256" key="1">
    <source>
        <dbReference type="ARBA" id="ARBA00000847"/>
    </source>
</evidence>
<feature type="domain" description="Nudix hydrolase" evidence="8">
    <location>
        <begin position="47"/>
        <end position="179"/>
    </location>
</feature>
<dbReference type="SUPFAM" id="SSF55811">
    <property type="entry name" value="Nudix"/>
    <property type="match status" value="1"/>
</dbReference>
<dbReference type="InterPro" id="IPR000086">
    <property type="entry name" value="NUDIX_hydrolase_dom"/>
</dbReference>
<evidence type="ECO:0000313" key="9">
    <source>
        <dbReference type="EMBL" id="RGE41153.1"/>
    </source>
</evidence>
<dbReference type="InterPro" id="IPR015797">
    <property type="entry name" value="NUDIX_hydrolase-like_dom_sf"/>
</dbReference>
<dbReference type="AlphaFoldDB" id="A0A373FAH8"/>
<sequence length="193" mass="21580">MTESSDAHLMEHRIKSEVVHQGSFLQLRLDTVRLPHGGEATREYVVHPGAVVVIGLLDDSKVLLERQFRYPVGQVMTEFPAGKLDAGETPLFCAQRELLEETGYRAREWAYAGPLHLAIGYSTEVIHVFFARGLTAGERHLDADEFLDVCSMTPEQLLDGVRTGQVTDAKTLSCCVWLQNVQSGAWQLEWKAI</sequence>
<gene>
    <name evidence="9" type="ORF">DZC30_18960</name>
</gene>
<evidence type="ECO:0000256" key="2">
    <source>
        <dbReference type="ARBA" id="ARBA00001946"/>
    </source>
</evidence>
<comment type="caution">
    <text evidence="9">The sequence shown here is derived from an EMBL/GenBank/DDBJ whole genome shotgun (WGS) entry which is preliminary data.</text>
</comment>
<evidence type="ECO:0000256" key="3">
    <source>
        <dbReference type="ARBA" id="ARBA00007275"/>
    </source>
</evidence>
<evidence type="ECO:0000256" key="6">
    <source>
        <dbReference type="ARBA" id="ARBA00032162"/>
    </source>
</evidence>